<evidence type="ECO:0000259" key="2">
    <source>
        <dbReference type="Pfam" id="PF00188"/>
    </source>
</evidence>
<comment type="caution">
    <text evidence="3">The sequence shown here is derived from an EMBL/GenBank/DDBJ whole genome shotgun (WGS) entry which is preliminary data.</text>
</comment>
<proteinExistence type="predicted"/>
<gene>
    <name evidence="3" type="ORF">EV385_0635</name>
</gene>
<dbReference type="SUPFAM" id="SSF55797">
    <property type="entry name" value="PR-1-like"/>
    <property type="match status" value="1"/>
</dbReference>
<organism evidence="3 4">
    <name type="scientific">Krasilnikovia cinnamomea</name>
    <dbReference type="NCBI Taxonomy" id="349313"/>
    <lineage>
        <taxon>Bacteria</taxon>
        <taxon>Bacillati</taxon>
        <taxon>Actinomycetota</taxon>
        <taxon>Actinomycetes</taxon>
        <taxon>Micromonosporales</taxon>
        <taxon>Micromonosporaceae</taxon>
        <taxon>Krasilnikovia</taxon>
    </lineage>
</organism>
<dbReference type="Pfam" id="PF00188">
    <property type="entry name" value="CAP"/>
    <property type="match status" value="1"/>
</dbReference>
<reference evidence="3 4" key="1">
    <citation type="submission" date="2019-02" db="EMBL/GenBank/DDBJ databases">
        <title>Sequencing the genomes of 1000 actinobacteria strains.</title>
        <authorList>
            <person name="Klenk H.-P."/>
        </authorList>
    </citation>
    <scope>NUCLEOTIDE SEQUENCE [LARGE SCALE GENOMIC DNA]</scope>
    <source>
        <strain evidence="3 4">DSM 45162</strain>
    </source>
</reference>
<evidence type="ECO:0000313" key="3">
    <source>
        <dbReference type="EMBL" id="RZU48902.1"/>
    </source>
</evidence>
<dbReference type="Proteomes" id="UP000292564">
    <property type="component" value="Unassembled WGS sequence"/>
</dbReference>
<protein>
    <submittedName>
        <fullName evidence="3">Uncharacterized protein YkwD</fullName>
    </submittedName>
</protein>
<dbReference type="EMBL" id="SHKY01000001">
    <property type="protein sequence ID" value="RZU48902.1"/>
    <property type="molecule type" value="Genomic_DNA"/>
</dbReference>
<evidence type="ECO:0000313" key="4">
    <source>
        <dbReference type="Proteomes" id="UP000292564"/>
    </source>
</evidence>
<sequence>MSETLRLRYTLVAGTTAVVIGVGFTTAGLHRHAADASQARVADSYVAAAAAPTGEAAPPAADAAPLAAPADGTATVPAPSASASTSPAAKPKPSATATTIPAKPKATRTAPRRAASAGKVPQTSGGVLDRVLAHINAARADKGLPAYTLDNDLSKAAALHNQLMINGCGLQHQCNGESGLGQRFSAQGVSWSSAGENIGFGSSGASDAAIVDAANGLTDSMLAEVPPNDGHRRNLLSNDFRRIGLSVVRDAKGVTWMTQDFVK</sequence>
<dbReference type="RefSeq" id="WP_130513040.1">
    <property type="nucleotide sequence ID" value="NZ_SHKY01000001.1"/>
</dbReference>
<name>A0A4Q7ZDX1_9ACTN</name>
<keyword evidence="4" id="KW-1185">Reference proteome</keyword>
<dbReference type="InterPro" id="IPR035940">
    <property type="entry name" value="CAP_sf"/>
</dbReference>
<dbReference type="CDD" id="cd05379">
    <property type="entry name" value="CAP_bacterial"/>
    <property type="match status" value="1"/>
</dbReference>
<evidence type="ECO:0000256" key="1">
    <source>
        <dbReference type="SAM" id="MobiDB-lite"/>
    </source>
</evidence>
<dbReference type="InterPro" id="IPR014044">
    <property type="entry name" value="CAP_dom"/>
</dbReference>
<feature type="compositionally biased region" description="Low complexity" evidence="1">
    <location>
        <begin position="56"/>
        <end position="117"/>
    </location>
</feature>
<dbReference type="Gene3D" id="3.40.33.10">
    <property type="entry name" value="CAP"/>
    <property type="match status" value="1"/>
</dbReference>
<feature type="region of interest" description="Disordered" evidence="1">
    <location>
        <begin position="56"/>
        <end position="123"/>
    </location>
</feature>
<dbReference type="PANTHER" id="PTHR31157:SF1">
    <property type="entry name" value="SCP DOMAIN-CONTAINING PROTEIN"/>
    <property type="match status" value="1"/>
</dbReference>
<accession>A0A4Q7ZDX1</accession>
<dbReference type="AlphaFoldDB" id="A0A4Q7ZDX1"/>
<dbReference type="PANTHER" id="PTHR31157">
    <property type="entry name" value="SCP DOMAIN-CONTAINING PROTEIN"/>
    <property type="match status" value="1"/>
</dbReference>
<feature type="domain" description="SCP" evidence="2">
    <location>
        <begin position="132"/>
        <end position="261"/>
    </location>
</feature>
<dbReference type="OrthoDB" id="8611574at2"/>